<organism evidence="1 2">
    <name type="scientific">Pseudoalteromonas arctica</name>
    <dbReference type="NCBI Taxonomy" id="394751"/>
    <lineage>
        <taxon>Bacteria</taxon>
        <taxon>Pseudomonadati</taxon>
        <taxon>Pseudomonadota</taxon>
        <taxon>Gammaproteobacteria</taxon>
        <taxon>Alteromonadales</taxon>
        <taxon>Pseudoalteromonadaceae</taxon>
        <taxon>Pseudoalteromonas</taxon>
    </lineage>
</organism>
<keyword evidence="2" id="KW-1185">Reference proteome</keyword>
<evidence type="ECO:0000313" key="2">
    <source>
        <dbReference type="Proteomes" id="UP001457661"/>
    </source>
</evidence>
<dbReference type="RefSeq" id="WP_342879503.1">
    <property type="nucleotide sequence ID" value="NZ_JBBMQX010000005.1"/>
</dbReference>
<comment type="caution">
    <text evidence="1">The sequence shown here is derived from an EMBL/GenBank/DDBJ whole genome shotgun (WGS) entry which is preliminary data.</text>
</comment>
<proteinExistence type="predicted"/>
<name>A0ABU9TFE6_9GAMM</name>
<dbReference type="Proteomes" id="UP001457661">
    <property type="component" value="Unassembled WGS sequence"/>
</dbReference>
<accession>A0ABU9TFE6</accession>
<sequence length="313" mass="35895">MARIEYKNNENGELLGVVTCSDMSEVLIPDFKPEKHDVFLRNTFVSEPDFCLWQVMGIEIEDRLVEINLNPMISPDSLGVFARKQKKRPSTILTSREIQLVEVEFGFQQDVFDGDNRKRNEKSSIALMPGEIHKKRPCAVLHCEDEKAQVIPLTTSVGTGKPHPKKMSVSEDSFSGLSNRYIAKESQLLLSMIQTVSVYRIFPMKNKQGKYSNDYSKHKLCREDKVALQKLLANTYAKKTFDELTNSNNLLHGLKQEKMKILRTSQDLKNTVVDLTEMNQTYRDTLLKLLTFIGEDVAKYEENLIEKANKLIE</sequence>
<gene>
    <name evidence="1" type="ORF">WNY57_08345</name>
</gene>
<protein>
    <submittedName>
        <fullName evidence="1">Uncharacterized protein</fullName>
    </submittedName>
</protein>
<reference evidence="1 2" key="1">
    <citation type="submission" date="2024-03" db="EMBL/GenBank/DDBJ databases">
        <title>Community enrichment and isolation of bacterial strains for fucoidan degradation.</title>
        <authorList>
            <person name="Sichert A."/>
        </authorList>
    </citation>
    <scope>NUCLEOTIDE SEQUENCE [LARGE SCALE GENOMIC DNA]</scope>
    <source>
        <strain evidence="1 2">AS26</strain>
    </source>
</reference>
<evidence type="ECO:0000313" key="1">
    <source>
        <dbReference type="EMBL" id="MEM5532433.1"/>
    </source>
</evidence>
<dbReference type="EMBL" id="JBBMQX010000005">
    <property type="protein sequence ID" value="MEM5532433.1"/>
    <property type="molecule type" value="Genomic_DNA"/>
</dbReference>